<evidence type="ECO:0000313" key="2">
    <source>
        <dbReference type="EMBL" id="TYB81745.1"/>
    </source>
</evidence>
<dbReference type="SUPFAM" id="SSF51294">
    <property type="entry name" value="Hedgehog/intein (Hint) domain"/>
    <property type="match status" value="1"/>
</dbReference>
<dbReference type="RefSeq" id="WP_148377554.1">
    <property type="nucleotide sequence ID" value="NZ_VSIY01000005.1"/>
</dbReference>
<dbReference type="Proteomes" id="UP000322080">
    <property type="component" value="Unassembled WGS sequence"/>
</dbReference>
<organism evidence="2 3">
    <name type="scientific">Maritimibacter fusiformis</name>
    <dbReference type="NCBI Taxonomy" id="2603819"/>
    <lineage>
        <taxon>Bacteria</taxon>
        <taxon>Pseudomonadati</taxon>
        <taxon>Pseudomonadota</taxon>
        <taxon>Alphaproteobacteria</taxon>
        <taxon>Rhodobacterales</taxon>
        <taxon>Roseobacteraceae</taxon>
        <taxon>Maritimibacter</taxon>
    </lineage>
</organism>
<protein>
    <recommendedName>
        <fullName evidence="1">Hedgehog/Intein (Hint) domain-containing protein</fullName>
    </recommendedName>
</protein>
<dbReference type="InterPro" id="IPR036844">
    <property type="entry name" value="Hint_dom_sf"/>
</dbReference>
<keyword evidence="3" id="KW-1185">Reference proteome</keyword>
<sequence length="229" mass="25151">MLYFRSPADSADLRKLLGADVAPGPRIAAEFSVSGISQSSLIETTRGLVLARDLRIGDRVITRDTGAQKVRWVGSSMVCYPDAEEGQPDTHRPVRIRAGALGSSDTAGNLVLAPGQRLLLRGGMNSLLFAADEVLVRAADLTHLDGIDLLPRDVGRWTHVLLDRHEMIRVNGIWMESFAPDLWSIRTGHPDHWEAITEALPRLRFDGGQAAYVENRVSLEAREARLLVA</sequence>
<comment type="caution">
    <text evidence="2">The sequence shown here is derived from an EMBL/GenBank/DDBJ whole genome shotgun (WGS) entry which is preliminary data.</text>
</comment>
<dbReference type="Pfam" id="PF13403">
    <property type="entry name" value="Hint_2"/>
    <property type="match status" value="1"/>
</dbReference>
<dbReference type="EMBL" id="VSIY01000005">
    <property type="protein sequence ID" value="TYB81745.1"/>
    <property type="molecule type" value="Genomic_DNA"/>
</dbReference>
<reference evidence="2 3" key="1">
    <citation type="submission" date="2019-08" db="EMBL/GenBank/DDBJ databases">
        <title>Identification of a novel species of the genus Boseongicola.</title>
        <authorList>
            <person name="Zhang X.-Q."/>
        </authorList>
    </citation>
    <scope>NUCLEOTIDE SEQUENCE [LARGE SCALE GENOMIC DNA]</scope>
    <source>
        <strain evidence="2 3">HY14</strain>
    </source>
</reference>
<proteinExistence type="predicted"/>
<dbReference type="InterPro" id="IPR028992">
    <property type="entry name" value="Hedgehog/Intein_dom"/>
</dbReference>
<dbReference type="AlphaFoldDB" id="A0A5D0RLN1"/>
<name>A0A5D0RLN1_9RHOB</name>
<evidence type="ECO:0000259" key="1">
    <source>
        <dbReference type="Pfam" id="PF13403"/>
    </source>
</evidence>
<gene>
    <name evidence="2" type="ORF">FVF75_08545</name>
</gene>
<feature type="domain" description="Hedgehog/Intein (Hint)" evidence="1">
    <location>
        <begin position="38"/>
        <end position="180"/>
    </location>
</feature>
<evidence type="ECO:0000313" key="3">
    <source>
        <dbReference type="Proteomes" id="UP000322080"/>
    </source>
</evidence>
<accession>A0A5D0RLN1</accession>